<protein>
    <submittedName>
        <fullName evidence="1">Uncharacterized protein</fullName>
    </submittedName>
</protein>
<evidence type="ECO:0000313" key="2">
    <source>
        <dbReference type="Proteomes" id="UP000006190"/>
    </source>
</evidence>
<sequence>MNQPLIKKDLRIQADQQVQSSFLIERFDIPPTSCRKLVIDIIPSSRDLALDCLLIYDSHSNVRAQYRHVRGPKHIVIGEEEIESSTGTVPGPLPTGEWVMVMRSHSQALEPFCAYRYEITVQVQEALVGDQEN</sequence>
<dbReference type="OrthoDB" id="2139759at2"/>
<evidence type="ECO:0000313" key="1">
    <source>
        <dbReference type="EMBL" id="EHR37011.1"/>
    </source>
</evidence>
<comment type="caution">
    <text evidence="1">The sequence shown here is derived from an EMBL/GenBank/DDBJ whole genome shotgun (WGS) entry which is preliminary data.</text>
</comment>
<dbReference type="HOGENOM" id="CLU_1903560_0_0_9"/>
<organism evidence="1 2">
    <name type="scientific">Facklamia languida CCUG 37842</name>
    <dbReference type="NCBI Taxonomy" id="883113"/>
    <lineage>
        <taxon>Bacteria</taxon>
        <taxon>Bacillati</taxon>
        <taxon>Bacillota</taxon>
        <taxon>Bacilli</taxon>
        <taxon>Lactobacillales</taxon>
        <taxon>Aerococcaceae</taxon>
        <taxon>Facklamia</taxon>
    </lineage>
</organism>
<dbReference type="PATRIC" id="fig|883113.3.peg.912"/>
<dbReference type="AlphaFoldDB" id="H3NJ79"/>
<reference evidence="1 2" key="1">
    <citation type="submission" date="2012-01" db="EMBL/GenBank/DDBJ databases">
        <title>The Genome Sequence of Facklamia languida CCUG 37842.</title>
        <authorList>
            <consortium name="The Broad Institute Genome Sequencing Platform"/>
            <person name="Earl A."/>
            <person name="Ward D."/>
            <person name="Feldgarden M."/>
            <person name="Gevers D."/>
            <person name="Huys G."/>
            <person name="Young S.K."/>
            <person name="Zeng Q."/>
            <person name="Gargeya S."/>
            <person name="Fitzgerald M."/>
            <person name="Haas B."/>
            <person name="Abouelleil A."/>
            <person name="Alvarado L."/>
            <person name="Arachchi H.M."/>
            <person name="Berlin A."/>
            <person name="Chapman S.B."/>
            <person name="Gearin G."/>
            <person name="Goldberg J."/>
            <person name="Griggs A."/>
            <person name="Gujja S."/>
            <person name="Hansen M."/>
            <person name="Heiman D."/>
            <person name="Howarth C."/>
            <person name="Larimer J."/>
            <person name="Lui A."/>
            <person name="MacDonald P.J.P."/>
            <person name="McCowen C."/>
            <person name="Montmayeur A."/>
            <person name="Murphy C."/>
            <person name="Neiman D."/>
            <person name="Pearson M."/>
            <person name="Priest M."/>
            <person name="Roberts A."/>
            <person name="Saif S."/>
            <person name="Shea T."/>
            <person name="Sisk P."/>
            <person name="Stolte C."/>
            <person name="Sykes S."/>
            <person name="Wortman J."/>
            <person name="Nusbaum C."/>
            <person name="Birren B."/>
        </authorList>
    </citation>
    <scope>NUCLEOTIDE SEQUENCE [LARGE SCALE GENOMIC DNA]</scope>
    <source>
        <strain evidence="1 2">CCUG 37842</strain>
    </source>
</reference>
<dbReference type="Proteomes" id="UP000006190">
    <property type="component" value="Unassembled WGS sequence"/>
</dbReference>
<dbReference type="EMBL" id="AGEG01000011">
    <property type="protein sequence ID" value="EHR37011.1"/>
    <property type="molecule type" value="Genomic_DNA"/>
</dbReference>
<accession>H3NJ79</accession>
<dbReference type="RefSeq" id="WP_006309050.1">
    <property type="nucleotide sequence ID" value="NZ_JH601133.1"/>
</dbReference>
<keyword evidence="2" id="KW-1185">Reference proteome</keyword>
<gene>
    <name evidence="1" type="ORF">HMPREF9708_00918</name>
</gene>
<dbReference type="STRING" id="883113.HMPREF9708_00918"/>
<proteinExistence type="predicted"/>
<name>H3NJ79_9LACT</name>